<organism evidence="4 5">
    <name type="scientific">Acinetobacter pragensis</name>
    <dbReference type="NCBI Taxonomy" id="1806892"/>
    <lineage>
        <taxon>Bacteria</taxon>
        <taxon>Pseudomonadati</taxon>
        <taxon>Pseudomonadota</taxon>
        <taxon>Gammaproteobacteria</taxon>
        <taxon>Moraxellales</taxon>
        <taxon>Moraxellaceae</taxon>
        <taxon>Acinetobacter</taxon>
    </lineage>
</organism>
<keyword evidence="5" id="KW-1185">Reference proteome</keyword>
<gene>
    <name evidence="4" type="ORF">AZH43_15220</name>
</gene>
<keyword evidence="2 4" id="KW-0808">Transferase</keyword>
<dbReference type="CDD" id="cd02440">
    <property type="entry name" value="AdoMet_MTases"/>
    <property type="match status" value="1"/>
</dbReference>
<dbReference type="STRING" id="1806892.AZH43_15220"/>
<evidence type="ECO:0000313" key="4">
    <source>
        <dbReference type="EMBL" id="KYQ71283.1"/>
    </source>
</evidence>
<dbReference type="AlphaFoldDB" id="A0A151XZP0"/>
<name>A0A151XZP0_9GAMM</name>
<evidence type="ECO:0000256" key="1">
    <source>
        <dbReference type="ARBA" id="ARBA00022603"/>
    </source>
</evidence>
<dbReference type="GO" id="GO:0008171">
    <property type="term" value="F:O-methyltransferase activity"/>
    <property type="evidence" value="ECO:0007669"/>
    <property type="project" value="InterPro"/>
</dbReference>
<dbReference type="GO" id="GO:0032259">
    <property type="term" value="P:methylation"/>
    <property type="evidence" value="ECO:0007669"/>
    <property type="project" value="UniProtKB-KW"/>
</dbReference>
<protein>
    <submittedName>
        <fullName evidence="4">Methyltransferase</fullName>
    </submittedName>
</protein>
<dbReference type="Gene3D" id="3.40.50.150">
    <property type="entry name" value="Vaccinia Virus protein VP39"/>
    <property type="match status" value="1"/>
</dbReference>
<dbReference type="InterPro" id="IPR002935">
    <property type="entry name" value="SAM_O-MeTrfase"/>
</dbReference>
<sequence>MSVTKDFLTQVHQLYQQLQKHDAQQTDRLLRYRSIEPESAHLLGMLIRAQQAQKILEIGTSAGYSTLWLVEAAQSTAGRVTTIELDLERSLQARAYARQLQLDAYINLLTEDALIFLQQCSEQYDFILLDAERDAYTQYWPYLMQILKTKGGLLVVDNVLSHASDVEEFMHLVQENMQFTSVTLPVGAGLLLVTAH</sequence>
<dbReference type="EMBL" id="LUAW01000029">
    <property type="protein sequence ID" value="KYQ71283.1"/>
    <property type="molecule type" value="Genomic_DNA"/>
</dbReference>
<dbReference type="PROSITE" id="PS51682">
    <property type="entry name" value="SAM_OMT_I"/>
    <property type="match status" value="1"/>
</dbReference>
<dbReference type="PANTHER" id="PTHR43167">
    <property type="entry name" value="PUTATIVE (AFU_ORTHOLOGUE AFUA_6G01830)-RELATED"/>
    <property type="match status" value="1"/>
</dbReference>
<evidence type="ECO:0000256" key="2">
    <source>
        <dbReference type="ARBA" id="ARBA00022679"/>
    </source>
</evidence>
<comment type="caution">
    <text evidence="4">The sequence shown here is derived from an EMBL/GenBank/DDBJ whole genome shotgun (WGS) entry which is preliminary data.</text>
</comment>
<accession>A0A151XZP0</accession>
<dbReference type="Proteomes" id="UP000076276">
    <property type="component" value="Unassembled WGS sequence"/>
</dbReference>
<keyword evidence="1 4" id="KW-0489">Methyltransferase</keyword>
<keyword evidence="3" id="KW-0949">S-adenosyl-L-methionine</keyword>
<proteinExistence type="predicted"/>
<evidence type="ECO:0000256" key="3">
    <source>
        <dbReference type="ARBA" id="ARBA00022691"/>
    </source>
</evidence>
<dbReference type="OrthoDB" id="9799672at2"/>
<dbReference type="SUPFAM" id="SSF53335">
    <property type="entry name" value="S-adenosyl-L-methionine-dependent methyltransferases"/>
    <property type="match status" value="1"/>
</dbReference>
<reference evidence="4 5" key="1">
    <citation type="submission" date="2016-03" db="EMBL/GenBank/DDBJ databases">
        <title>Acinetobacter genomospecies 28 strain ANC 4149.</title>
        <authorList>
            <person name="Radolfova-Krizova L."/>
            <person name="Nemec A."/>
        </authorList>
    </citation>
    <scope>NUCLEOTIDE SEQUENCE [LARGE SCALE GENOMIC DNA]</scope>
    <source>
        <strain evidence="4 5">ANC 4149</strain>
    </source>
</reference>
<dbReference type="RefSeq" id="WP_067670257.1">
    <property type="nucleotide sequence ID" value="NZ_CBCSIK010000007.1"/>
</dbReference>
<dbReference type="Pfam" id="PF01596">
    <property type="entry name" value="Methyltransf_3"/>
    <property type="match status" value="1"/>
</dbReference>
<dbReference type="InterPro" id="IPR029063">
    <property type="entry name" value="SAM-dependent_MTases_sf"/>
</dbReference>
<evidence type="ECO:0000313" key="5">
    <source>
        <dbReference type="Proteomes" id="UP000076276"/>
    </source>
</evidence>
<dbReference type="PANTHER" id="PTHR43167:SF1">
    <property type="entry name" value="PUTATIVE (AFU_ORTHOLOGUE AFUA_6G01830)-RELATED"/>
    <property type="match status" value="1"/>
</dbReference>